<gene>
    <name evidence="6" type="primary">oppF</name>
    <name evidence="6" type="ORF">AFERRI_10246</name>
    <name evidence="7" type="ORF">AFERRI_11068</name>
</gene>
<reference evidence="6" key="2">
    <citation type="submission" date="2014-07" db="EMBL/GenBank/DDBJ databases">
        <title>Initial genome analysis of the psychrotolerant acidophile Acidithiobacillus ferrivorans CF27: insights into iron and sulfur oxidation pathways and into biofilm formation.</title>
        <authorList>
            <person name="Talla E."/>
            <person name="Hedrich S."/>
            <person name="Mangenot S."/>
            <person name="Ji B."/>
            <person name="Johnson D.B."/>
            <person name="Barbe V."/>
            <person name="Bonnefoy V."/>
        </authorList>
    </citation>
    <scope>NUCLEOTIDE SEQUENCE [LARGE SCALE GENOMIC DNA]</scope>
    <source>
        <strain evidence="6">CF27</strain>
    </source>
</reference>
<evidence type="ECO:0000259" key="5">
    <source>
        <dbReference type="PROSITE" id="PS50893"/>
    </source>
</evidence>
<dbReference type="GO" id="GO:0055085">
    <property type="term" value="P:transmembrane transport"/>
    <property type="evidence" value="ECO:0007669"/>
    <property type="project" value="UniProtKB-ARBA"/>
</dbReference>
<dbReference type="Proteomes" id="UP000193925">
    <property type="component" value="Chromosome AFERRI"/>
</dbReference>
<comment type="similarity">
    <text evidence="1">Belongs to the ABC transporter superfamily.</text>
</comment>
<evidence type="ECO:0000313" key="8">
    <source>
        <dbReference type="Proteomes" id="UP000193925"/>
    </source>
</evidence>
<dbReference type="PROSITE" id="PS00211">
    <property type="entry name" value="ABC_TRANSPORTER_1"/>
    <property type="match status" value="1"/>
</dbReference>
<dbReference type="GO" id="GO:0015833">
    <property type="term" value="P:peptide transport"/>
    <property type="evidence" value="ECO:0007669"/>
    <property type="project" value="InterPro"/>
</dbReference>
<dbReference type="InterPro" id="IPR017871">
    <property type="entry name" value="ABC_transporter-like_CS"/>
</dbReference>
<dbReference type="InterPro" id="IPR013563">
    <property type="entry name" value="Oligopep_ABC_C"/>
</dbReference>
<keyword evidence="8" id="KW-1185">Reference proteome</keyword>
<feature type="domain" description="ABC transporter" evidence="5">
    <location>
        <begin position="7"/>
        <end position="256"/>
    </location>
</feature>
<dbReference type="GO" id="GO:0016887">
    <property type="term" value="F:ATP hydrolysis activity"/>
    <property type="evidence" value="ECO:0007669"/>
    <property type="project" value="InterPro"/>
</dbReference>
<dbReference type="EMBL" id="LT841305">
    <property type="protein sequence ID" value="SMH65033.1"/>
    <property type="molecule type" value="Genomic_DNA"/>
</dbReference>
<dbReference type="InterPro" id="IPR003593">
    <property type="entry name" value="AAA+_ATPase"/>
</dbReference>
<reference evidence="6" key="1">
    <citation type="submission" date="2014-03" db="EMBL/GenBank/DDBJ databases">
        <authorList>
            <person name="Genoscope - CEA"/>
        </authorList>
    </citation>
    <scope>NUCLEOTIDE SEQUENCE [LARGE SCALE GENOMIC DNA]</scope>
    <source>
        <strain evidence="6">CF27</strain>
    </source>
</reference>
<dbReference type="PANTHER" id="PTHR43776:SF7">
    <property type="entry name" value="D,D-DIPEPTIDE TRANSPORT ATP-BINDING PROTEIN DDPF-RELATED"/>
    <property type="match status" value="1"/>
</dbReference>
<reference evidence="7 8" key="3">
    <citation type="submission" date="2017-03" db="EMBL/GenBank/DDBJ databases">
        <authorList>
            <person name="Regsiter A."/>
            <person name="William W."/>
        </authorList>
    </citation>
    <scope>NUCLEOTIDE SEQUENCE [LARGE SCALE GENOMIC DNA]</scope>
    <source>
        <strain evidence="7">PRJEB5721</strain>
    </source>
</reference>
<dbReference type="RefSeq" id="WP_051984655.1">
    <property type="nucleotide sequence ID" value="NZ_CCCS020000001.1"/>
</dbReference>
<dbReference type="PROSITE" id="PS50893">
    <property type="entry name" value="ABC_TRANSPORTER_2"/>
    <property type="match status" value="1"/>
</dbReference>
<accession>A0A060V0N4</accession>
<keyword evidence="2" id="KW-0813">Transport</keyword>
<dbReference type="GO" id="GO:0005524">
    <property type="term" value="F:ATP binding"/>
    <property type="evidence" value="ECO:0007669"/>
    <property type="project" value="UniProtKB-KW"/>
</dbReference>
<evidence type="ECO:0000256" key="2">
    <source>
        <dbReference type="ARBA" id="ARBA00022448"/>
    </source>
</evidence>
<evidence type="ECO:0000313" key="6">
    <source>
        <dbReference type="EMBL" id="CDQ12423.1"/>
    </source>
</evidence>
<dbReference type="SUPFAM" id="SSF52540">
    <property type="entry name" value="P-loop containing nucleoside triphosphate hydrolases"/>
    <property type="match status" value="1"/>
</dbReference>
<dbReference type="InterPro" id="IPR050319">
    <property type="entry name" value="ABC_transp_ATP-bind"/>
</dbReference>
<dbReference type="InterPro" id="IPR027417">
    <property type="entry name" value="P-loop_NTPase"/>
</dbReference>
<sequence>MSAWLEVKQLDVRFNLGEGGLLRQSQGSVHALSDISFGLEQGQTIGLIGESGSGKSTLGRAILHLVRPSAGEVHLNGTNLTALTEKQIRPYRQQMQMVFQDPFDSMNARMTVGQILMEPLLLQHIGRAGERRQKAEALLERMGLDRRAMNRYPGQYSGGQRQRMAIARALTTEPQLLVLDEPTSGLDVSMQARILNLLRDLQNEMGLSYVFISHDLGAVSYLAQRIIVLYLGRVVEIAPTRTLISSPAHPYTASLMDALPLMVRQGEDAHLPPPVGEPPSPVNPPAGCAFHTRCPKAETRCSSERPLLQNLSAEHQVACHFPLVPVENLGFPQQARALS</sequence>
<dbReference type="CDD" id="cd03257">
    <property type="entry name" value="ABC_NikE_OppD_transporters"/>
    <property type="match status" value="1"/>
</dbReference>
<dbReference type="PANTHER" id="PTHR43776">
    <property type="entry name" value="TRANSPORT ATP-BINDING PROTEIN"/>
    <property type="match status" value="1"/>
</dbReference>
<protein>
    <submittedName>
        <fullName evidence="6">Oligopeptide transporter subunit ATP-binding component of ABC superfamily</fullName>
    </submittedName>
</protein>
<evidence type="ECO:0000256" key="3">
    <source>
        <dbReference type="ARBA" id="ARBA00022741"/>
    </source>
</evidence>
<dbReference type="EMBL" id="CCCS020000001">
    <property type="protein sequence ID" value="CDQ12423.1"/>
    <property type="molecule type" value="Genomic_DNA"/>
</dbReference>
<proteinExistence type="inferred from homology"/>
<dbReference type="Pfam" id="PF00005">
    <property type="entry name" value="ABC_tran"/>
    <property type="match status" value="1"/>
</dbReference>
<dbReference type="Pfam" id="PF08352">
    <property type="entry name" value="oligo_HPY"/>
    <property type="match status" value="1"/>
</dbReference>
<keyword evidence="4 6" id="KW-0067">ATP-binding</keyword>
<evidence type="ECO:0000313" key="7">
    <source>
        <dbReference type="EMBL" id="SMH65033.1"/>
    </source>
</evidence>
<dbReference type="InterPro" id="IPR003439">
    <property type="entry name" value="ABC_transporter-like_ATP-bd"/>
</dbReference>
<dbReference type="SMART" id="SM00382">
    <property type="entry name" value="AAA"/>
    <property type="match status" value="1"/>
</dbReference>
<dbReference type="Gene3D" id="3.40.50.300">
    <property type="entry name" value="P-loop containing nucleotide triphosphate hydrolases"/>
    <property type="match status" value="1"/>
</dbReference>
<dbReference type="FunFam" id="3.40.50.300:FF:000016">
    <property type="entry name" value="Oligopeptide ABC transporter ATP-binding component"/>
    <property type="match status" value="1"/>
</dbReference>
<organism evidence="6">
    <name type="scientific">Acidithiobacillus ferrivorans</name>
    <dbReference type="NCBI Taxonomy" id="160808"/>
    <lineage>
        <taxon>Bacteria</taxon>
        <taxon>Pseudomonadati</taxon>
        <taxon>Pseudomonadota</taxon>
        <taxon>Acidithiobacillia</taxon>
        <taxon>Acidithiobacillales</taxon>
        <taxon>Acidithiobacillaceae</taxon>
        <taxon>Acidithiobacillus</taxon>
    </lineage>
</organism>
<dbReference type="NCBIfam" id="TIGR01727">
    <property type="entry name" value="oligo_HPY"/>
    <property type="match status" value="1"/>
</dbReference>
<evidence type="ECO:0000256" key="4">
    <source>
        <dbReference type="ARBA" id="ARBA00022840"/>
    </source>
</evidence>
<dbReference type="AlphaFoldDB" id="A0A060V0N4"/>
<name>A0A060V0N4_9PROT</name>
<evidence type="ECO:0000256" key="1">
    <source>
        <dbReference type="ARBA" id="ARBA00005417"/>
    </source>
</evidence>
<keyword evidence="3" id="KW-0547">Nucleotide-binding</keyword>